<name>A0A8X8WU99_SALSN</name>
<proteinExistence type="inferred from homology"/>
<evidence type="ECO:0000256" key="2">
    <source>
        <dbReference type="ARBA" id="ARBA00022472"/>
    </source>
</evidence>
<protein>
    <recommendedName>
        <fullName evidence="6">mTERF domain-containing protein, mitochondrial</fullName>
    </recommendedName>
</protein>
<evidence type="ECO:0000313" key="4">
    <source>
        <dbReference type="EMBL" id="KAG6400254.1"/>
    </source>
</evidence>
<dbReference type="GO" id="GO:0003676">
    <property type="term" value="F:nucleic acid binding"/>
    <property type="evidence" value="ECO:0007669"/>
    <property type="project" value="InterPro"/>
</dbReference>
<dbReference type="PANTHER" id="PTHR13068:SF130">
    <property type="entry name" value="TRANSCRIPTION TERMINATION FACTOR MTERF6, CHLOROPLASTIC_MITOCHONDRIAL-LIKE"/>
    <property type="match status" value="1"/>
</dbReference>
<keyword evidence="5" id="KW-1185">Reference proteome</keyword>
<dbReference type="Pfam" id="PF02536">
    <property type="entry name" value="mTERF"/>
    <property type="match status" value="2"/>
</dbReference>
<dbReference type="PANTHER" id="PTHR13068">
    <property type="entry name" value="CGI-12 PROTEIN-RELATED"/>
    <property type="match status" value="1"/>
</dbReference>
<evidence type="ECO:0000313" key="5">
    <source>
        <dbReference type="Proteomes" id="UP000298416"/>
    </source>
</evidence>
<gene>
    <name evidence="4" type="ORF">SASPL_137079</name>
</gene>
<evidence type="ECO:0000256" key="3">
    <source>
        <dbReference type="ARBA" id="ARBA00022946"/>
    </source>
</evidence>
<keyword evidence="3" id="KW-0809">Transit peptide</keyword>
<keyword evidence="2" id="KW-0805">Transcription regulation</keyword>
<keyword evidence="2" id="KW-0804">Transcription</keyword>
<dbReference type="Gene3D" id="1.25.70.10">
    <property type="entry name" value="Transcription termination factor 3, mitochondrial"/>
    <property type="match status" value="2"/>
</dbReference>
<dbReference type="Proteomes" id="UP000298416">
    <property type="component" value="Unassembled WGS sequence"/>
</dbReference>
<dbReference type="InterPro" id="IPR003690">
    <property type="entry name" value="MTERF"/>
</dbReference>
<organism evidence="4">
    <name type="scientific">Salvia splendens</name>
    <name type="common">Scarlet sage</name>
    <dbReference type="NCBI Taxonomy" id="180675"/>
    <lineage>
        <taxon>Eukaryota</taxon>
        <taxon>Viridiplantae</taxon>
        <taxon>Streptophyta</taxon>
        <taxon>Embryophyta</taxon>
        <taxon>Tracheophyta</taxon>
        <taxon>Spermatophyta</taxon>
        <taxon>Magnoliopsida</taxon>
        <taxon>eudicotyledons</taxon>
        <taxon>Gunneridae</taxon>
        <taxon>Pentapetalae</taxon>
        <taxon>asterids</taxon>
        <taxon>lamiids</taxon>
        <taxon>Lamiales</taxon>
        <taxon>Lamiaceae</taxon>
        <taxon>Nepetoideae</taxon>
        <taxon>Mentheae</taxon>
        <taxon>Salviinae</taxon>
        <taxon>Salvia</taxon>
        <taxon>Salvia subgen. Calosphace</taxon>
        <taxon>core Calosphace</taxon>
    </lineage>
</organism>
<dbReference type="GO" id="GO:0006353">
    <property type="term" value="P:DNA-templated transcription termination"/>
    <property type="evidence" value="ECO:0007669"/>
    <property type="project" value="UniProtKB-KW"/>
</dbReference>
<comment type="similarity">
    <text evidence="1">Belongs to the mTERF family.</text>
</comment>
<dbReference type="EMBL" id="PNBA02000014">
    <property type="protein sequence ID" value="KAG6400254.1"/>
    <property type="molecule type" value="Genomic_DNA"/>
</dbReference>
<reference evidence="4" key="2">
    <citation type="submission" date="2020-08" db="EMBL/GenBank/DDBJ databases">
        <title>Plant Genome Project.</title>
        <authorList>
            <person name="Zhang R.-G."/>
        </authorList>
    </citation>
    <scope>NUCLEOTIDE SEQUENCE</scope>
    <source>
        <strain evidence="4">Huo1</strain>
        <tissue evidence="4">Leaf</tissue>
    </source>
</reference>
<dbReference type="FunFam" id="1.25.70.10:FF:000001">
    <property type="entry name" value="Mitochondrial transcription termination factor-like"/>
    <property type="match status" value="1"/>
</dbReference>
<dbReference type="InterPro" id="IPR038538">
    <property type="entry name" value="MTERF_sf"/>
</dbReference>
<keyword evidence="2" id="KW-0806">Transcription termination</keyword>
<dbReference type="SMART" id="SM00733">
    <property type="entry name" value="Mterf"/>
    <property type="match status" value="9"/>
</dbReference>
<comment type="caution">
    <text evidence="4">The sequence shown here is derived from an EMBL/GenBank/DDBJ whole genome shotgun (WGS) entry which is preliminary data.</text>
</comment>
<evidence type="ECO:0000256" key="1">
    <source>
        <dbReference type="ARBA" id="ARBA00007692"/>
    </source>
</evidence>
<dbReference type="AlphaFoldDB" id="A0A8X8WU99"/>
<reference evidence="4" key="1">
    <citation type="submission" date="2018-01" db="EMBL/GenBank/DDBJ databases">
        <authorList>
            <person name="Mao J.F."/>
        </authorList>
    </citation>
    <scope>NUCLEOTIDE SEQUENCE</scope>
    <source>
        <strain evidence="4">Huo1</strain>
        <tissue evidence="4">Leaf</tissue>
    </source>
</reference>
<evidence type="ECO:0008006" key="6">
    <source>
        <dbReference type="Google" id="ProtNLM"/>
    </source>
</evidence>
<accession>A0A8X8WU99</accession>
<sequence length="589" mass="67407">MWEVKLQTFRDLGFSYKGVITMFRKHPVVFSASGDKLKKKIEFLLATGKFNIFGIATSPVALSYSIEKRLEPSYTFAASFLKSCDCNNLCLLPLALGYSIEKRLEPRLQILRLSERRNLIEKWPALSVFPIFTDAKFFDTFIKPYYDEIGEERIIKYHFGTELPRSLPWRRRSSKTPHSSSFNSFDFTGKSFFISAVSLNMIAIARKNLSRLFINPNPFLCNSNVLSFSTRRVKTLIPNPEICDLLINKLRFSPESASLASSRFPKYRDPQRADLVLSFLKENSFTITQLQKVVVFNPRVLGFTIEGIKSRLKVFHELGLSSEEIAKMISNNQSILNSSMANKIIPNLLMLQGLLGSNDDVARLVKRCPRAFLADLEKTVMPNVEILKKCSMPMERILHLLYIRPRTFLVKSDTMMKSVEKAIEIGVPLTSSAFVYAVTVFNHTSEGMWEVKLRILRDLGFSDEGIVTMFRKQPNVFTASGHKLKNKIEFLLATGKFSASSIVTCPAALGYNIEKRLEPRMQILRLLESRNLIEKWPSLSGITSFTDYMFFDKFIRPCYDEIGEERIIMKFVTGKERVEDVSKCLRSSI</sequence>